<evidence type="ECO:0000313" key="1">
    <source>
        <dbReference type="EMBL" id="NEX22441.1"/>
    </source>
</evidence>
<sequence>MTIRRTIGRRTQRPIGVVAPPTPEEIAWREAMAQTRTRVPKGVFRYRTQEEANADWERWQAELVAATARR</sequence>
<dbReference type="Proteomes" id="UP000471640">
    <property type="component" value="Unassembled WGS sequence"/>
</dbReference>
<dbReference type="RefSeq" id="WP_164655534.1">
    <property type="nucleotide sequence ID" value="NZ_JAAIJR010000100.1"/>
</dbReference>
<accession>A0A6P1DZJ3</accession>
<dbReference type="EMBL" id="JAAIJR010000100">
    <property type="protein sequence ID" value="NEX22441.1"/>
    <property type="molecule type" value="Genomic_DNA"/>
</dbReference>
<dbReference type="AlphaFoldDB" id="A0A6P1DZJ3"/>
<comment type="caution">
    <text evidence="1">The sequence shown here is derived from an EMBL/GenBank/DDBJ whole genome shotgun (WGS) entry which is preliminary data.</text>
</comment>
<reference evidence="2" key="1">
    <citation type="journal article" date="2020" name="Microbiol. Resour. Announc.">
        <title>Draft Genome Sequences of Thiorhodococcus mannitoliphagus and Thiorhodococcus minor, Purple Sulfur Photosynthetic Bacteria in the Gammaproteobacterial Family Chromatiaceae.</title>
        <authorList>
            <person name="Aviles F.A."/>
            <person name="Meyer T.E."/>
            <person name="Kyndt J.A."/>
        </authorList>
    </citation>
    <scope>NUCLEOTIDE SEQUENCE [LARGE SCALE GENOMIC DNA]</scope>
    <source>
        <strain evidence="2">DSM 18266</strain>
    </source>
</reference>
<name>A0A6P1DZJ3_9GAMM</name>
<reference evidence="1 2" key="2">
    <citation type="submission" date="2020-02" db="EMBL/GenBank/DDBJ databases">
        <title>Genome sequences of Thiorhodococcus mannitoliphagus and Thiorhodococcus minor, purple sulfur photosynthetic bacteria in the gammaproteobacterial family, Chromatiaceae.</title>
        <authorList>
            <person name="Aviles F.A."/>
            <person name="Meyer T.E."/>
            <person name="Kyndt J.A."/>
        </authorList>
    </citation>
    <scope>NUCLEOTIDE SEQUENCE [LARGE SCALE GENOMIC DNA]</scope>
    <source>
        <strain evidence="1 2">DSM 18266</strain>
    </source>
</reference>
<evidence type="ECO:0000313" key="2">
    <source>
        <dbReference type="Proteomes" id="UP000471640"/>
    </source>
</evidence>
<gene>
    <name evidence="1" type="ORF">G3480_19375</name>
</gene>
<keyword evidence="2" id="KW-1185">Reference proteome</keyword>
<proteinExistence type="predicted"/>
<protein>
    <submittedName>
        <fullName evidence="1">Uncharacterized protein</fullName>
    </submittedName>
</protein>
<organism evidence="1 2">
    <name type="scientific">Thiorhodococcus mannitoliphagus</name>
    <dbReference type="NCBI Taxonomy" id="329406"/>
    <lineage>
        <taxon>Bacteria</taxon>
        <taxon>Pseudomonadati</taxon>
        <taxon>Pseudomonadota</taxon>
        <taxon>Gammaproteobacteria</taxon>
        <taxon>Chromatiales</taxon>
        <taxon>Chromatiaceae</taxon>
        <taxon>Thiorhodococcus</taxon>
    </lineage>
</organism>